<sequence length="228" mass="25988">MKGRFSKIIIPGLLILNLSLTVHLMGETEASFSSQKPPETMTFSAAFVFPSTIKQLEKNARYHVREIEKLYRGYQELNLDEALLLKETLVSLDQELQRLYRELDGYYQQALKDPEEFNYVIKGIGRVDKLIVELDSSKRLSQLQSYIESLKEEFQQEPPKQVEEEKVEPLEPEAEVDQDFTGEGESEPVVIETESEPKTETTEEGVESTIENSETTIENNHEPGGGSL</sequence>
<comment type="caution">
    <text evidence="3">The sequence shown here is derived from an EMBL/GenBank/DDBJ whole genome shotgun (WGS) entry which is preliminary data.</text>
</comment>
<feature type="region of interest" description="Disordered" evidence="2">
    <location>
        <begin position="152"/>
        <end position="228"/>
    </location>
</feature>
<reference evidence="3 4" key="1">
    <citation type="submission" date="2019-08" db="EMBL/GenBank/DDBJ databases">
        <title>Bacillus genomes from the desert of Cuatro Cienegas, Coahuila.</title>
        <authorList>
            <person name="Olmedo-Alvarez G."/>
        </authorList>
    </citation>
    <scope>NUCLEOTIDE SEQUENCE [LARGE SCALE GENOMIC DNA]</scope>
    <source>
        <strain evidence="3 4">CH87b_3T</strain>
    </source>
</reference>
<feature type="compositionally biased region" description="Acidic residues" evidence="2">
    <location>
        <begin position="170"/>
        <end position="186"/>
    </location>
</feature>
<gene>
    <name evidence="3" type="ORF">FZC85_17665</name>
</gene>
<evidence type="ECO:0000313" key="4">
    <source>
        <dbReference type="Proteomes" id="UP000324269"/>
    </source>
</evidence>
<proteinExistence type="predicted"/>
<dbReference type="RefSeq" id="WP_148970327.1">
    <property type="nucleotide sequence ID" value="NZ_JBNIKW010000005.1"/>
</dbReference>
<dbReference type="AlphaFoldDB" id="A0A5D4U941"/>
<dbReference type="EMBL" id="VTEZ01000005">
    <property type="protein sequence ID" value="TYS83812.1"/>
    <property type="molecule type" value="Genomic_DNA"/>
</dbReference>
<dbReference type="Proteomes" id="UP000324269">
    <property type="component" value="Unassembled WGS sequence"/>
</dbReference>
<accession>A0A5D4U941</accession>
<keyword evidence="1" id="KW-0175">Coiled coil</keyword>
<organism evidence="3 4">
    <name type="scientific">Rossellomorea aquimaris</name>
    <dbReference type="NCBI Taxonomy" id="189382"/>
    <lineage>
        <taxon>Bacteria</taxon>
        <taxon>Bacillati</taxon>
        <taxon>Bacillota</taxon>
        <taxon>Bacilli</taxon>
        <taxon>Bacillales</taxon>
        <taxon>Bacillaceae</taxon>
        <taxon>Rossellomorea</taxon>
    </lineage>
</organism>
<protein>
    <submittedName>
        <fullName evidence="3">DUF4047 domain-containing protein</fullName>
    </submittedName>
</protein>
<feature type="compositionally biased region" description="Low complexity" evidence="2">
    <location>
        <begin position="207"/>
        <end position="218"/>
    </location>
</feature>
<feature type="compositionally biased region" description="Basic and acidic residues" evidence="2">
    <location>
        <begin position="152"/>
        <end position="169"/>
    </location>
</feature>
<evidence type="ECO:0000256" key="1">
    <source>
        <dbReference type="SAM" id="Coils"/>
    </source>
</evidence>
<name>A0A5D4U941_9BACI</name>
<feature type="coiled-coil region" evidence="1">
    <location>
        <begin position="82"/>
        <end position="109"/>
    </location>
</feature>
<evidence type="ECO:0000256" key="2">
    <source>
        <dbReference type="SAM" id="MobiDB-lite"/>
    </source>
</evidence>
<evidence type="ECO:0000313" key="3">
    <source>
        <dbReference type="EMBL" id="TYS83812.1"/>
    </source>
</evidence>
<dbReference type="OrthoDB" id="2882482at2"/>